<dbReference type="InterPro" id="IPR009045">
    <property type="entry name" value="Zn_M74/Hedgehog-like"/>
</dbReference>
<evidence type="ECO:0000313" key="3">
    <source>
        <dbReference type="EMBL" id="PWU66781.1"/>
    </source>
</evidence>
<evidence type="ECO:0000256" key="1">
    <source>
        <dbReference type="SAM" id="MobiDB-lite"/>
    </source>
</evidence>
<accession>A0A317KTA4</accession>
<dbReference type="Pfam" id="PF02557">
    <property type="entry name" value="VanY"/>
    <property type="match status" value="1"/>
</dbReference>
<dbReference type="PROSITE" id="PS51257">
    <property type="entry name" value="PROKAR_LIPOPROTEIN"/>
    <property type="match status" value="1"/>
</dbReference>
<organism evidence="3 4">
    <name type="scientific">Gracilibacillus dipsosauri</name>
    <dbReference type="NCBI Taxonomy" id="178340"/>
    <lineage>
        <taxon>Bacteria</taxon>
        <taxon>Bacillati</taxon>
        <taxon>Bacillota</taxon>
        <taxon>Bacilli</taxon>
        <taxon>Bacillales</taxon>
        <taxon>Bacillaceae</taxon>
        <taxon>Gracilibacillus</taxon>
    </lineage>
</organism>
<dbReference type="InterPro" id="IPR058193">
    <property type="entry name" value="VanY/YodJ_core_dom"/>
</dbReference>
<dbReference type="AlphaFoldDB" id="A0A317KTA4"/>
<protein>
    <submittedName>
        <fullName evidence="3">D-alanyl-D-alanine carboxypeptidase</fullName>
    </submittedName>
</protein>
<keyword evidence="4" id="KW-1185">Reference proteome</keyword>
<dbReference type="EMBL" id="QGTD01000020">
    <property type="protein sequence ID" value="PWU66781.1"/>
    <property type="molecule type" value="Genomic_DNA"/>
</dbReference>
<feature type="region of interest" description="Disordered" evidence="1">
    <location>
        <begin position="17"/>
        <end position="82"/>
    </location>
</feature>
<feature type="domain" description="D-alanyl-D-alanine carboxypeptidase-like core" evidence="2">
    <location>
        <begin position="127"/>
        <end position="256"/>
    </location>
</feature>
<evidence type="ECO:0000259" key="2">
    <source>
        <dbReference type="Pfam" id="PF02557"/>
    </source>
</evidence>
<dbReference type="PANTHER" id="PTHR34385">
    <property type="entry name" value="D-ALANYL-D-ALANINE CARBOXYPEPTIDASE"/>
    <property type="match status" value="1"/>
</dbReference>
<dbReference type="SUPFAM" id="SSF55166">
    <property type="entry name" value="Hedgehog/DD-peptidase"/>
    <property type="match status" value="1"/>
</dbReference>
<evidence type="ECO:0000313" key="4">
    <source>
        <dbReference type="Proteomes" id="UP000245624"/>
    </source>
</evidence>
<gene>
    <name evidence="3" type="ORF">DLJ74_18075</name>
</gene>
<dbReference type="PANTHER" id="PTHR34385:SF1">
    <property type="entry name" value="PEPTIDOGLYCAN L-ALANYL-D-GLUTAMATE ENDOPEPTIDASE CWLK"/>
    <property type="match status" value="1"/>
</dbReference>
<dbReference type="InterPro" id="IPR052179">
    <property type="entry name" value="DD-CPase-like"/>
</dbReference>
<dbReference type="GO" id="GO:0006508">
    <property type="term" value="P:proteolysis"/>
    <property type="evidence" value="ECO:0007669"/>
    <property type="project" value="InterPro"/>
</dbReference>
<sequence>MKEKLFVMLLMGTILVGCQQENSTDKDQKEETPTVENNQQEETPSDQEKNDQQEEQNKAEEASTTEDKNVSDEEELKVDENGLLIVDNPKSVEVIVNKQRRLPDGYEPTDLVEPNVSFYAEEGDPKRQLRQIAATALEKLFEGAKADGLELVAVSGYRSYDRQKAIYENNVAQNGQEHADKYSARPGTSEHQTGLAMDVASAALVSVLEPSFIQTEEGQWLEEHAHEYGFIIRYPEGKDDITGYSYEPWHVRYVGKEIATEVYEQQTTLEEFFGLYP</sequence>
<dbReference type="CDD" id="cd14852">
    <property type="entry name" value="LD-carboxypeptidase"/>
    <property type="match status" value="1"/>
</dbReference>
<keyword evidence="3" id="KW-0378">Hydrolase</keyword>
<feature type="compositionally biased region" description="Basic and acidic residues" evidence="1">
    <location>
        <begin position="46"/>
        <end position="71"/>
    </location>
</feature>
<dbReference type="OrthoDB" id="9792074at2"/>
<keyword evidence="3" id="KW-0645">Protease</keyword>
<proteinExistence type="predicted"/>
<dbReference type="InterPro" id="IPR003709">
    <property type="entry name" value="VanY-like_core_dom"/>
</dbReference>
<feature type="compositionally biased region" description="Basic and acidic residues" evidence="1">
    <location>
        <begin position="23"/>
        <end position="32"/>
    </location>
</feature>
<name>A0A317KTA4_9BACI</name>
<keyword evidence="3" id="KW-0121">Carboxypeptidase</keyword>
<comment type="caution">
    <text evidence="3">The sequence shown here is derived from an EMBL/GenBank/DDBJ whole genome shotgun (WGS) entry which is preliminary data.</text>
</comment>
<dbReference type="Proteomes" id="UP000245624">
    <property type="component" value="Unassembled WGS sequence"/>
</dbReference>
<reference evidence="3 4" key="1">
    <citation type="submission" date="2018-05" db="EMBL/GenBank/DDBJ databases">
        <title>Genomic analysis of Gracilibacillus dipsosauri DD1 reveals novel features of a salt-tolerant amylase.</title>
        <authorList>
            <person name="Deutch C.E."/>
            <person name="Yang S."/>
        </authorList>
    </citation>
    <scope>NUCLEOTIDE SEQUENCE [LARGE SCALE GENOMIC DNA]</scope>
    <source>
        <strain evidence="3 4">DD1</strain>
    </source>
</reference>
<dbReference type="Gene3D" id="3.30.1380.10">
    <property type="match status" value="1"/>
</dbReference>
<dbReference type="GO" id="GO:0004180">
    <property type="term" value="F:carboxypeptidase activity"/>
    <property type="evidence" value="ECO:0007669"/>
    <property type="project" value="UniProtKB-KW"/>
</dbReference>
<dbReference type="RefSeq" id="WP_109985521.1">
    <property type="nucleotide sequence ID" value="NZ_QGTD01000020.1"/>
</dbReference>